<dbReference type="Pfam" id="PF00004">
    <property type="entry name" value="AAA"/>
    <property type="match status" value="1"/>
</dbReference>
<dbReference type="InterPro" id="IPR020568">
    <property type="entry name" value="Ribosomal_Su5_D2-typ_SF"/>
</dbReference>
<evidence type="ECO:0000256" key="4">
    <source>
        <dbReference type="ARBA" id="ARBA00022741"/>
    </source>
</evidence>
<organism evidence="17 18">
    <name type="scientific">Halobacteriovorax marinus</name>
    <dbReference type="NCBI Taxonomy" id="97084"/>
    <lineage>
        <taxon>Bacteria</taxon>
        <taxon>Pseudomonadati</taxon>
        <taxon>Bdellovibrionota</taxon>
        <taxon>Bacteriovoracia</taxon>
        <taxon>Bacteriovoracales</taxon>
        <taxon>Halobacteriovoraceae</taxon>
        <taxon>Halobacteriovorax</taxon>
    </lineage>
</organism>
<dbReference type="GO" id="GO:0016887">
    <property type="term" value="F:ATP hydrolysis activity"/>
    <property type="evidence" value="ECO:0007669"/>
    <property type="project" value="UniProtKB-UniRule"/>
</dbReference>
<dbReference type="InterPro" id="IPR027417">
    <property type="entry name" value="P-loop_NTPase"/>
</dbReference>
<dbReference type="InterPro" id="IPR046336">
    <property type="entry name" value="Lon_prtase_N_sf"/>
</dbReference>
<dbReference type="PIRSF" id="PIRSF001174">
    <property type="entry name" value="Lon_proteas"/>
    <property type="match status" value="1"/>
</dbReference>
<sequence length="805" mass="90023">MVTNYEGDNIEFKEELPLLPIRDIVVYPFMILPLFVGRESSIQAVEHSLNNTDRLILLASQKDITAEAPEPSEIYELGTVAMIMRMRKLPDGRIKILVQGLSKARIMNFDQTEPFFISKVAKVEDVAVESGNIAVNALMRNIREQLERVITLGKVLSPDILMVLEDIQDPGRLADLVASNLNLHVGEAQMILEVLDPVERLHKINDILTRELEILAMQQKIKHVAKDEINKSQKEYFLREQIRAIKSELGDENNAQPEDEFQEFRDKIINCKMPEESEKEAIKQLGRLEKMHPDSSESSILRSYLEWLTDLPWSEQSDEIFDLDEAQAILDEDHFDLKKVKERILEYLAVRKLKGGKLKGPILCFSGPPGVGKTSLGKSIAKATGREFVRISLGGVKDEAEIRGHRRTYVGSMPGRFIQALKQAKTNNPVILLDEVDKLGGDFKGDPSSALLEVLDPEQNNSFRDHYLNVPFDLSNVMFIATANVLENIPGPLRDRMEILNLSGYTQEEKVAISKKYLIPKQMDENGITDDHIEFTDEGVQTVIRNFTSEAGLRNLERRIGALCRKVATKIAKGEGNKTQIVPKEVESLLGPPIYTKDDEKEFDEVGVATGLAWTAHGGEILYIESTKMKGKGLTLTGQLGDVMKESAQTAIGYIRSRASELGVNEDAFEENEIHIHLPAGAIPKDGPSAGITLATTIVSLLTDLPINKDVAMTGEITLTGKVLPIGGLKEKALAAMRMNIKTIIIPWKNKKDLVDIPEEYRKKLNFIPVKTIEEVLEVALIGWKKKKSKPKRKETKNTLPPVAA</sequence>
<dbReference type="GO" id="GO:0006515">
    <property type="term" value="P:protein quality control for misfolded or incompletely synthesized proteins"/>
    <property type="evidence" value="ECO:0007669"/>
    <property type="project" value="UniProtKB-UniRule"/>
</dbReference>
<dbReference type="GO" id="GO:0005524">
    <property type="term" value="F:ATP binding"/>
    <property type="evidence" value="ECO:0007669"/>
    <property type="project" value="UniProtKB-UniRule"/>
</dbReference>
<gene>
    <name evidence="9" type="primary">lon</name>
    <name evidence="17" type="ORF">A9Q84_21695</name>
</gene>
<dbReference type="SUPFAM" id="SSF52540">
    <property type="entry name" value="P-loop containing nucleoside triphosphate hydrolases"/>
    <property type="match status" value="1"/>
</dbReference>
<dbReference type="PROSITE" id="PS01046">
    <property type="entry name" value="LON_SER"/>
    <property type="match status" value="1"/>
</dbReference>
<dbReference type="GO" id="GO:0004176">
    <property type="term" value="F:ATP-dependent peptidase activity"/>
    <property type="evidence" value="ECO:0007669"/>
    <property type="project" value="UniProtKB-UniRule"/>
</dbReference>
<dbReference type="Gene3D" id="3.30.230.10">
    <property type="match status" value="1"/>
</dbReference>
<comment type="caution">
    <text evidence="17">The sequence shown here is derived from an EMBL/GenBank/DDBJ whole genome shotgun (WGS) entry which is preliminary data.</text>
</comment>
<dbReference type="InterPro" id="IPR004815">
    <property type="entry name" value="Lon_bac/euk-typ"/>
</dbReference>
<evidence type="ECO:0000256" key="14">
    <source>
        <dbReference type="RuleBase" id="RU000591"/>
    </source>
</evidence>
<dbReference type="SUPFAM" id="SSF54211">
    <property type="entry name" value="Ribosomal protein S5 domain 2-like"/>
    <property type="match status" value="1"/>
</dbReference>
<accession>A0A1Y5F1U1</accession>
<keyword evidence="4 9" id="KW-0547">Nucleotide-binding</keyword>
<evidence type="ECO:0000256" key="7">
    <source>
        <dbReference type="ARBA" id="ARBA00022840"/>
    </source>
</evidence>
<dbReference type="InterPro" id="IPR003959">
    <property type="entry name" value="ATPase_AAA_core"/>
</dbReference>
<comment type="catalytic activity">
    <reaction evidence="9 10 13">
        <text>Hydrolysis of proteins in presence of ATP.</text>
        <dbReference type="EC" id="3.4.21.53"/>
    </reaction>
</comment>
<evidence type="ECO:0000256" key="2">
    <source>
        <dbReference type="ARBA" id="ARBA00022490"/>
    </source>
</evidence>
<dbReference type="Gene3D" id="1.20.5.5270">
    <property type="match status" value="1"/>
</dbReference>
<dbReference type="InterPro" id="IPR054594">
    <property type="entry name" value="Lon_lid"/>
</dbReference>
<dbReference type="InterPro" id="IPR003111">
    <property type="entry name" value="Lon_prtase_N"/>
</dbReference>
<dbReference type="Gene3D" id="1.10.8.60">
    <property type="match status" value="1"/>
</dbReference>
<dbReference type="GO" id="GO:0005737">
    <property type="term" value="C:cytoplasm"/>
    <property type="evidence" value="ECO:0007669"/>
    <property type="project" value="UniProtKB-SubCell"/>
</dbReference>
<dbReference type="Pfam" id="PF22667">
    <property type="entry name" value="Lon_lid"/>
    <property type="match status" value="1"/>
</dbReference>
<proteinExistence type="evidence at transcript level"/>
<dbReference type="GO" id="GO:0043565">
    <property type="term" value="F:sequence-specific DNA binding"/>
    <property type="evidence" value="ECO:0007669"/>
    <property type="project" value="UniProtKB-UniRule"/>
</dbReference>
<reference evidence="18" key="1">
    <citation type="journal article" date="2017" name="Proc. Natl. Acad. Sci. U.S.A.">
        <title>Simulation of Deepwater Horizon oil plume reveals substrate specialization within a complex community of hydrocarbon-degraders.</title>
        <authorList>
            <person name="Hu P."/>
            <person name="Dubinsky E.A."/>
            <person name="Probst A.J."/>
            <person name="Wang J."/>
            <person name="Sieber C.M.K."/>
            <person name="Tom L.M."/>
            <person name="Gardinali P."/>
            <person name="Banfield J.F."/>
            <person name="Atlas R.M."/>
            <person name="Andersen G.L."/>
        </authorList>
    </citation>
    <scope>NUCLEOTIDE SEQUENCE [LARGE SCALE GENOMIC DNA]</scope>
</reference>
<protein>
    <recommendedName>
        <fullName evidence="9 10">Lon protease</fullName>
        <ecNumber evidence="9 10">3.4.21.53</ecNumber>
    </recommendedName>
    <alternativeName>
        <fullName evidence="9">ATP-dependent protease La</fullName>
    </alternativeName>
</protein>
<dbReference type="CDD" id="cd19500">
    <property type="entry name" value="RecA-like_Lon"/>
    <property type="match status" value="1"/>
</dbReference>
<evidence type="ECO:0000256" key="5">
    <source>
        <dbReference type="ARBA" id="ARBA00022801"/>
    </source>
</evidence>
<evidence type="ECO:0000259" key="15">
    <source>
        <dbReference type="PROSITE" id="PS51786"/>
    </source>
</evidence>
<dbReference type="AlphaFoldDB" id="A0A1Y5F1U1"/>
<evidence type="ECO:0000256" key="8">
    <source>
        <dbReference type="ARBA" id="ARBA00023016"/>
    </source>
</evidence>
<dbReference type="SMART" id="SM00382">
    <property type="entry name" value="AAA"/>
    <property type="match status" value="1"/>
</dbReference>
<evidence type="ECO:0000259" key="16">
    <source>
        <dbReference type="PROSITE" id="PS51787"/>
    </source>
</evidence>
<evidence type="ECO:0000313" key="17">
    <source>
        <dbReference type="EMBL" id="OUR93119.1"/>
    </source>
</evidence>
<feature type="domain" description="Lon proteolytic" evidence="15">
    <location>
        <begin position="603"/>
        <end position="783"/>
    </location>
</feature>
<dbReference type="GO" id="GO:0034605">
    <property type="term" value="P:cellular response to heat"/>
    <property type="evidence" value="ECO:0007669"/>
    <property type="project" value="UniProtKB-UniRule"/>
</dbReference>
<comment type="function">
    <text evidence="9">ATP-dependent serine protease that mediates the selective degradation of mutant and abnormal proteins as well as certain short-lived regulatory proteins. Required for cellular homeostasis and for survival from DNA damage and developmental changes induced by stress. Degrades polypeptides processively to yield small peptide fragments that are 5 to 10 amino acids long. Binds to DNA in a double-stranded, site-specific manner.</text>
</comment>
<evidence type="ECO:0000256" key="3">
    <source>
        <dbReference type="ARBA" id="ARBA00022670"/>
    </source>
</evidence>
<comment type="subunit">
    <text evidence="9 10">Homohexamer. Organized in a ring with a central cavity.</text>
</comment>
<dbReference type="PROSITE" id="PS51786">
    <property type="entry name" value="LON_PROTEOLYTIC"/>
    <property type="match status" value="1"/>
</dbReference>
<feature type="active site" evidence="9 11">
    <location>
        <position position="689"/>
    </location>
</feature>
<evidence type="ECO:0000256" key="11">
    <source>
        <dbReference type="PIRSR" id="PIRSR001174-1"/>
    </source>
</evidence>
<dbReference type="Gene3D" id="2.30.130.40">
    <property type="entry name" value="LON domain-like"/>
    <property type="match status" value="1"/>
</dbReference>
<dbReference type="Pfam" id="PF02190">
    <property type="entry name" value="LON_substr_bdg"/>
    <property type="match status" value="1"/>
</dbReference>
<dbReference type="NCBIfam" id="TIGR00763">
    <property type="entry name" value="lon"/>
    <property type="match status" value="1"/>
</dbReference>
<keyword evidence="6 9" id="KW-0720">Serine protease</keyword>
<dbReference type="InterPro" id="IPR003593">
    <property type="entry name" value="AAA+_ATPase"/>
</dbReference>
<dbReference type="PANTHER" id="PTHR10046">
    <property type="entry name" value="ATP DEPENDENT LON PROTEASE FAMILY MEMBER"/>
    <property type="match status" value="1"/>
</dbReference>
<evidence type="ECO:0000256" key="13">
    <source>
        <dbReference type="PROSITE-ProRule" id="PRU01122"/>
    </source>
</evidence>
<evidence type="ECO:0000256" key="6">
    <source>
        <dbReference type="ARBA" id="ARBA00022825"/>
    </source>
</evidence>
<comment type="similarity">
    <text evidence="9 10 13 14">Belongs to the peptidase S16 family.</text>
</comment>
<keyword evidence="2 9" id="KW-0963">Cytoplasm</keyword>
<dbReference type="Gene3D" id="1.20.58.1480">
    <property type="match status" value="1"/>
</dbReference>
<keyword evidence="7 9" id="KW-0067">ATP-binding</keyword>
<dbReference type="InterPro" id="IPR014721">
    <property type="entry name" value="Ribsml_uS5_D2-typ_fold_subgr"/>
</dbReference>
<dbReference type="HAMAP" id="MF_01973">
    <property type="entry name" value="lon_bact"/>
    <property type="match status" value="1"/>
</dbReference>
<name>A0A1Y5F1U1_9BACT</name>
<dbReference type="InterPro" id="IPR008269">
    <property type="entry name" value="Lon_proteolytic"/>
</dbReference>
<evidence type="ECO:0000313" key="18">
    <source>
        <dbReference type="Proteomes" id="UP000196531"/>
    </source>
</evidence>
<dbReference type="Gene3D" id="3.40.50.300">
    <property type="entry name" value="P-loop containing nucleotide triphosphate hydrolases"/>
    <property type="match status" value="1"/>
</dbReference>
<dbReference type="FunFam" id="3.40.50.300:FF:000382">
    <property type="entry name" value="Lon protease homolog 2, peroxisomal"/>
    <property type="match status" value="1"/>
</dbReference>
<dbReference type="InterPro" id="IPR027543">
    <property type="entry name" value="Lon_bac"/>
</dbReference>
<dbReference type="Proteomes" id="UP000196531">
    <property type="component" value="Unassembled WGS sequence"/>
</dbReference>
<dbReference type="Pfam" id="PF05362">
    <property type="entry name" value="Lon_C"/>
    <property type="match status" value="1"/>
</dbReference>
<dbReference type="InterPro" id="IPR008268">
    <property type="entry name" value="Peptidase_S16_AS"/>
</dbReference>
<comment type="subcellular location">
    <subcellularLocation>
        <location evidence="1 9 10">Cytoplasm</location>
    </subcellularLocation>
</comment>
<feature type="binding site" evidence="9 12">
    <location>
        <begin position="367"/>
        <end position="374"/>
    </location>
    <ligand>
        <name>ATP</name>
        <dbReference type="ChEBI" id="CHEBI:30616"/>
    </ligand>
</feature>
<evidence type="ECO:0000256" key="10">
    <source>
        <dbReference type="PIRNR" id="PIRNR001174"/>
    </source>
</evidence>
<dbReference type="InterPro" id="IPR015947">
    <property type="entry name" value="PUA-like_sf"/>
</dbReference>
<dbReference type="GO" id="GO:0004252">
    <property type="term" value="F:serine-type endopeptidase activity"/>
    <property type="evidence" value="ECO:0007669"/>
    <property type="project" value="UniProtKB-UniRule"/>
</dbReference>
<dbReference type="InterPro" id="IPR027065">
    <property type="entry name" value="Lon_Prtase"/>
</dbReference>
<dbReference type="EMBL" id="MAAO01000016">
    <property type="protein sequence ID" value="OUR93119.1"/>
    <property type="molecule type" value="Genomic_DNA"/>
</dbReference>
<dbReference type="SUPFAM" id="SSF88697">
    <property type="entry name" value="PUA domain-like"/>
    <property type="match status" value="1"/>
</dbReference>
<dbReference type="PROSITE" id="PS51787">
    <property type="entry name" value="LON_N"/>
    <property type="match status" value="1"/>
</dbReference>
<comment type="induction">
    <text evidence="9">By heat shock.</text>
</comment>
<dbReference type="EC" id="3.4.21.53" evidence="9 10"/>
<evidence type="ECO:0000256" key="1">
    <source>
        <dbReference type="ARBA" id="ARBA00004496"/>
    </source>
</evidence>
<dbReference type="SMART" id="SM00464">
    <property type="entry name" value="LON"/>
    <property type="match status" value="1"/>
</dbReference>
<feature type="active site" evidence="9 11">
    <location>
        <position position="732"/>
    </location>
</feature>
<keyword evidence="3 9" id="KW-0645">Protease</keyword>
<keyword evidence="8 9" id="KW-0346">Stress response</keyword>
<keyword evidence="5 9" id="KW-0378">Hydrolase</keyword>
<feature type="domain" description="Lon N-terminal" evidence="16">
    <location>
        <begin position="16"/>
        <end position="212"/>
    </location>
</feature>
<evidence type="ECO:0000256" key="9">
    <source>
        <dbReference type="HAMAP-Rule" id="MF_01973"/>
    </source>
</evidence>
<evidence type="ECO:0000256" key="12">
    <source>
        <dbReference type="PIRSR" id="PIRSR001174-2"/>
    </source>
</evidence>
<dbReference type="PRINTS" id="PR00830">
    <property type="entry name" value="ENDOLAPTASE"/>
</dbReference>